<keyword evidence="1" id="KW-0472">Membrane</keyword>
<feature type="transmembrane region" description="Helical" evidence="1">
    <location>
        <begin position="97"/>
        <end position="117"/>
    </location>
</feature>
<evidence type="ECO:0000313" key="3">
    <source>
        <dbReference type="Proteomes" id="UP001302321"/>
    </source>
</evidence>
<keyword evidence="1" id="KW-1133">Transmembrane helix</keyword>
<keyword evidence="1" id="KW-0812">Transmembrane</keyword>
<feature type="transmembrane region" description="Helical" evidence="1">
    <location>
        <begin position="123"/>
        <end position="145"/>
    </location>
</feature>
<organism evidence="2 3">
    <name type="scientific">Triangularia setosa</name>
    <dbReference type="NCBI Taxonomy" id="2587417"/>
    <lineage>
        <taxon>Eukaryota</taxon>
        <taxon>Fungi</taxon>
        <taxon>Dikarya</taxon>
        <taxon>Ascomycota</taxon>
        <taxon>Pezizomycotina</taxon>
        <taxon>Sordariomycetes</taxon>
        <taxon>Sordariomycetidae</taxon>
        <taxon>Sordariales</taxon>
        <taxon>Podosporaceae</taxon>
        <taxon>Triangularia</taxon>
    </lineage>
</organism>
<proteinExistence type="predicted"/>
<dbReference type="EMBL" id="MU866196">
    <property type="protein sequence ID" value="KAK4176470.1"/>
    <property type="molecule type" value="Genomic_DNA"/>
</dbReference>
<evidence type="ECO:0000313" key="2">
    <source>
        <dbReference type="EMBL" id="KAK4176470.1"/>
    </source>
</evidence>
<feature type="transmembrane region" description="Helical" evidence="1">
    <location>
        <begin position="24"/>
        <end position="41"/>
    </location>
</feature>
<gene>
    <name evidence="2" type="ORF">QBC36DRAFT_346270</name>
</gene>
<dbReference type="AlphaFoldDB" id="A0AAN7A7V8"/>
<comment type="caution">
    <text evidence="2">The sequence shown here is derived from an EMBL/GenBank/DDBJ whole genome shotgun (WGS) entry which is preliminary data.</text>
</comment>
<evidence type="ECO:0000256" key="1">
    <source>
        <dbReference type="SAM" id="Phobius"/>
    </source>
</evidence>
<keyword evidence="3" id="KW-1185">Reference proteome</keyword>
<reference evidence="2" key="1">
    <citation type="journal article" date="2023" name="Mol. Phylogenet. Evol.">
        <title>Genome-scale phylogeny and comparative genomics of the fungal order Sordariales.</title>
        <authorList>
            <person name="Hensen N."/>
            <person name="Bonometti L."/>
            <person name="Westerberg I."/>
            <person name="Brannstrom I.O."/>
            <person name="Guillou S."/>
            <person name="Cros-Aarteil S."/>
            <person name="Calhoun S."/>
            <person name="Haridas S."/>
            <person name="Kuo A."/>
            <person name="Mondo S."/>
            <person name="Pangilinan J."/>
            <person name="Riley R."/>
            <person name="LaButti K."/>
            <person name="Andreopoulos B."/>
            <person name="Lipzen A."/>
            <person name="Chen C."/>
            <person name="Yan M."/>
            <person name="Daum C."/>
            <person name="Ng V."/>
            <person name="Clum A."/>
            <person name="Steindorff A."/>
            <person name="Ohm R.A."/>
            <person name="Martin F."/>
            <person name="Silar P."/>
            <person name="Natvig D.O."/>
            <person name="Lalanne C."/>
            <person name="Gautier V."/>
            <person name="Ament-Velasquez S.L."/>
            <person name="Kruys A."/>
            <person name="Hutchinson M.I."/>
            <person name="Powell A.J."/>
            <person name="Barry K."/>
            <person name="Miller A.N."/>
            <person name="Grigoriev I.V."/>
            <person name="Debuchy R."/>
            <person name="Gladieux P."/>
            <person name="Hiltunen Thoren M."/>
            <person name="Johannesson H."/>
        </authorList>
    </citation>
    <scope>NUCLEOTIDE SEQUENCE</scope>
    <source>
        <strain evidence="2">CBS 892.96</strain>
    </source>
</reference>
<reference evidence="2" key="2">
    <citation type="submission" date="2023-05" db="EMBL/GenBank/DDBJ databases">
        <authorList>
            <consortium name="Lawrence Berkeley National Laboratory"/>
            <person name="Steindorff A."/>
            <person name="Hensen N."/>
            <person name="Bonometti L."/>
            <person name="Westerberg I."/>
            <person name="Brannstrom I.O."/>
            <person name="Guillou S."/>
            <person name="Cros-Aarteil S."/>
            <person name="Calhoun S."/>
            <person name="Haridas S."/>
            <person name="Kuo A."/>
            <person name="Mondo S."/>
            <person name="Pangilinan J."/>
            <person name="Riley R."/>
            <person name="Labutti K."/>
            <person name="Andreopoulos B."/>
            <person name="Lipzen A."/>
            <person name="Chen C."/>
            <person name="Yanf M."/>
            <person name="Daum C."/>
            <person name="Ng V."/>
            <person name="Clum A."/>
            <person name="Ohm R."/>
            <person name="Martin F."/>
            <person name="Silar P."/>
            <person name="Natvig D."/>
            <person name="Lalanne C."/>
            <person name="Gautier V."/>
            <person name="Ament-Velasquez S.L."/>
            <person name="Kruys A."/>
            <person name="Hutchinson M.I."/>
            <person name="Powell A.J."/>
            <person name="Barry K."/>
            <person name="Miller A.N."/>
            <person name="Grigoriev I.V."/>
            <person name="Debuchy R."/>
            <person name="Gladieux P."/>
            <person name="Thoren M.H."/>
            <person name="Johannesson H."/>
        </authorList>
    </citation>
    <scope>NUCLEOTIDE SEQUENCE</scope>
    <source>
        <strain evidence="2">CBS 892.96</strain>
    </source>
</reference>
<accession>A0AAN7A7V8</accession>
<protein>
    <submittedName>
        <fullName evidence="2">Uncharacterized protein</fullName>
    </submittedName>
</protein>
<dbReference type="Proteomes" id="UP001302321">
    <property type="component" value="Unassembled WGS sequence"/>
</dbReference>
<name>A0AAN7A7V8_9PEZI</name>
<sequence length="155" mass="17228">MSSPVNINNEFSDISSLYGPGNVGSWYCILASVVITWMFNLDQHGKDTLTNDLIATLAFPVEPYGCSDGSLQFRIRLICPHDFDDASMNRYYRAVEAPLAVCNQFVQLAIILLFVAAGSPRPWNASCVFLVWLLTLWIESIMIWMGGSGYCSSTL</sequence>